<dbReference type="InParanoid" id="M1DMI2"/>
<sequence length="71" mass="7684">MLGDPWTVGGITARAGHPWFLFGTQLLGSRPTETSHVAWTHPRGVGPGRGYCLRQIPQGFTYAAPLRGVSH</sequence>
<evidence type="ECO:0000313" key="2">
    <source>
        <dbReference type="Proteomes" id="UP000011115"/>
    </source>
</evidence>
<dbReference type="EnsemblPlants" id="PGSC0003DMT400091402">
    <property type="protein sequence ID" value="PGSC0003DMT400091402"/>
    <property type="gene ID" value="PGSC0003DMG400040973"/>
</dbReference>
<accession>M1DMI2</accession>
<reference evidence="2" key="1">
    <citation type="journal article" date="2011" name="Nature">
        <title>Genome sequence and analysis of the tuber crop potato.</title>
        <authorList>
            <consortium name="The Potato Genome Sequencing Consortium"/>
        </authorList>
    </citation>
    <scope>NUCLEOTIDE SEQUENCE [LARGE SCALE GENOMIC DNA]</scope>
    <source>
        <strain evidence="2">cv. DM1-3 516 R44</strain>
    </source>
</reference>
<reference evidence="1" key="2">
    <citation type="submission" date="2015-06" db="UniProtKB">
        <authorList>
            <consortium name="EnsemblPlants"/>
        </authorList>
    </citation>
    <scope>IDENTIFICATION</scope>
    <source>
        <strain evidence="1">DM1-3 516 R44</strain>
    </source>
</reference>
<dbReference type="Proteomes" id="UP000011115">
    <property type="component" value="Unassembled WGS sequence"/>
</dbReference>
<name>M1DMI2_SOLTU</name>
<organism evidence="1 2">
    <name type="scientific">Solanum tuberosum</name>
    <name type="common">Potato</name>
    <dbReference type="NCBI Taxonomy" id="4113"/>
    <lineage>
        <taxon>Eukaryota</taxon>
        <taxon>Viridiplantae</taxon>
        <taxon>Streptophyta</taxon>
        <taxon>Embryophyta</taxon>
        <taxon>Tracheophyta</taxon>
        <taxon>Spermatophyta</taxon>
        <taxon>Magnoliopsida</taxon>
        <taxon>eudicotyledons</taxon>
        <taxon>Gunneridae</taxon>
        <taxon>Pentapetalae</taxon>
        <taxon>asterids</taxon>
        <taxon>lamiids</taxon>
        <taxon>Solanales</taxon>
        <taxon>Solanaceae</taxon>
        <taxon>Solanoideae</taxon>
        <taxon>Solaneae</taxon>
        <taxon>Solanum</taxon>
    </lineage>
</organism>
<keyword evidence="2" id="KW-1185">Reference proteome</keyword>
<dbReference type="AlphaFoldDB" id="M1DMI2"/>
<evidence type="ECO:0000313" key="1">
    <source>
        <dbReference type="EnsemblPlants" id="PGSC0003DMT400091402"/>
    </source>
</evidence>
<dbReference type="PaxDb" id="4113-PGSC0003DMT400091402"/>
<protein>
    <submittedName>
        <fullName evidence="1">Uncharacterized protein</fullName>
    </submittedName>
</protein>
<dbReference type="HOGENOM" id="CLU_2745021_0_0_1"/>
<proteinExistence type="predicted"/>
<dbReference type="Gramene" id="PGSC0003DMT400091402">
    <property type="protein sequence ID" value="PGSC0003DMT400091402"/>
    <property type="gene ID" value="PGSC0003DMG400040973"/>
</dbReference>